<organism evidence="9 10">
    <name type="scientific">Allosaccharopolyspora coralli</name>
    <dbReference type="NCBI Taxonomy" id="2665642"/>
    <lineage>
        <taxon>Bacteria</taxon>
        <taxon>Bacillati</taxon>
        <taxon>Actinomycetota</taxon>
        <taxon>Actinomycetes</taxon>
        <taxon>Pseudonocardiales</taxon>
        <taxon>Pseudonocardiaceae</taxon>
        <taxon>Allosaccharopolyspora</taxon>
    </lineage>
</organism>
<dbReference type="PANTHER" id="PTHR42709:SF6">
    <property type="entry name" value="UNDECAPRENYL PHOSPHATE TRANSPORTER A"/>
    <property type="match status" value="1"/>
</dbReference>
<dbReference type="Pfam" id="PF09335">
    <property type="entry name" value="VTT_dom"/>
    <property type="match status" value="1"/>
</dbReference>
<keyword evidence="3" id="KW-1003">Cell membrane</keyword>
<evidence type="ECO:0000256" key="7">
    <source>
        <dbReference type="SAM" id="Phobius"/>
    </source>
</evidence>
<feature type="transmembrane region" description="Helical" evidence="7">
    <location>
        <begin position="16"/>
        <end position="37"/>
    </location>
</feature>
<dbReference type="KEGG" id="sace:GIY23_15945"/>
<evidence type="ECO:0000256" key="2">
    <source>
        <dbReference type="ARBA" id="ARBA00010792"/>
    </source>
</evidence>
<dbReference type="RefSeq" id="WP_154077386.1">
    <property type="nucleotide sequence ID" value="NZ_CP045929.1"/>
</dbReference>
<accession>A0A5Q3QIY8</accession>
<dbReference type="EMBL" id="CP045929">
    <property type="protein sequence ID" value="QGK70807.1"/>
    <property type="molecule type" value="Genomic_DNA"/>
</dbReference>
<feature type="domain" description="VTT" evidence="8">
    <location>
        <begin position="45"/>
        <end position="172"/>
    </location>
</feature>
<feature type="transmembrane region" description="Helical" evidence="7">
    <location>
        <begin position="151"/>
        <end position="174"/>
    </location>
</feature>
<feature type="transmembrane region" description="Helical" evidence="7">
    <location>
        <begin position="76"/>
        <end position="92"/>
    </location>
</feature>
<keyword evidence="6 7" id="KW-0472">Membrane</keyword>
<evidence type="ECO:0000256" key="4">
    <source>
        <dbReference type="ARBA" id="ARBA00022692"/>
    </source>
</evidence>
<keyword evidence="10" id="KW-1185">Reference proteome</keyword>
<dbReference type="InterPro" id="IPR051311">
    <property type="entry name" value="DedA_domain"/>
</dbReference>
<gene>
    <name evidence="9" type="ORF">GIY23_15945</name>
</gene>
<evidence type="ECO:0000256" key="1">
    <source>
        <dbReference type="ARBA" id="ARBA00004651"/>
    </source>
</evidence>
<sequence length="215" mass="22646">MPLASALAAQTDGGGITAWVLAIMEVLGGPGAGLAVALENLFPPIPSELILPLAGFAASAGSMSLLGAILWTTTGSVVGAIALYYVGALLGPERTRAIAVKLPLVDATDLDRTEDWFTRHGTKAVFLGRMVPVFRSFISVPAGVKRMPMPVFVAFTAAGSLIWNTLLVLAGYFLGANWGVVESYVGVFQTFVIIAVVVAVTTFVARRLRRRRVDA</sequence>
<evidence type="ECO:0000256" key="3">
    <source>
        <dbReference type="ARBA" id="ARBA00022475"/>
    </source>
</evidence>
<dbReference type="AlphaFoldDB" id="A0A5Q3QIY8"/>
<comment type="similarity">
    <text evidence="2">Belongs to the DedA family.</text>
</comment>
<evidence type="ECO:0000313" key="9">
    <source>
        <dbReference type="EMBL" id="QGK70807.1"/>
    </source>
</evidence>
<evidence type="ECO:0000256" key="5">
    <source>
        <dbReference type="ARBA" id="ARBA00022989"/>
    </source>
</evidence>
<evidence type="ECO:0000259" key="8">
    <source>
        <dbReference type="Pfam" id="PF09335"/>
    </source>
</evidence>
<feature type="transmembrane region" description="Helical" evidence="7">
    <location>
        <begin position="186"/>
        <end position="205"/>
    </location>
</feature>
<dbReference type="PANTHER" id="PTHR42709">
    <property type="entry name" value="ALKALINE PHOSPHATASE LIKE PROTEIN"/>
    <property type="match status" value="1"/>
</dbReference>
<keyword evidence="5 7" id="KW-1133">Transmembrane helix</keyword>
<reference evidence="10" key="1">
    <citation type="submission" date="2019-11" db="EMBL/GenBank/DDBJ databases">
        <title>The complete genome sequence of Saccharopolyspora sp. E2A.</title>
        <authorList>
            <person name="Zhang G."/>
        </authorList>
    </citation>
    <scope>NUCLEOTIDE SEQUENCE [LARGE SCALE GENOMIC DNA]</scope>
    <source>
        <strain evidence="10">E2A</strain>
    </source>
</reference>
<evidence type="ECO:0000313" key="10">
    <source>
        <dbReference type="Proteomes" id="UP000371041"/>
    </source>
</evidence>
<name>A0A5Q3QIY8_9PSEU</name>
<keyword evidence="4 7" id="KW-0812">Transmembrane</keyword>
<dbReference type="InterPro" id="IPR032816">
    <property type="entry name" value="VTT_dom"/>
</dbReference>
<dbReference type="Proteomes" id="UP000371041">
    <property type="component" value="Chromosome"/>
</dbReference>
<dbReference type="GO" id="GO:0005886">
    <property type="term" value="C:plasma membrane"/>
    <property type="evidence" value="ECO:0007669"/>
    <property type="project" value="UniProtKB-SubCell"/>
</dbReference>
<evidence type="ECO:0000256" key="6">
    <source>
        <dbReference type="ARBA" id="ARBA00023136"/>
    </source>
</evidence>
<feature type="transmembrane region" description="Helical" evidence="7">
    <location>
        <begin position="49"/>
        <end position="70"/>
    </location>
</feature>
<comment type="subcellular location">
    <subcellularLocation>
        <location evidence="1">Cell membrane</location>
        <topology evidence="1">Multi-pass membrane protein</topology>
    </subcellularLocation>
</comment>
<proteinExistence type="inferred from homology"/>
<protein>
    <submittedName>
        <fullName evidence="9">DedA family protein</fullName>
    </submittedName>
</protein>